<evidence type="ECO:0000256" key="1">
    <source>
        <dbReference type="ARBA" id="ARBA00023015"/>
    </source>
</evidence>
<gene>
    <name evidence="4" type="ORF">MUDAN_MDHGFNIF_00273</name>
</gene>
<reference evidence="4 5" key="1">
    <citation type="submission" date="2018-11" db="EMBL/GenBank/DDBJ databases">
        <authorList>
            <person name="Wuyts S."/>
        </authorList>
    </citation>
    <scope>NUCLEOTIDE SEQUENCE [LARGE SCALE GENOMIC DNA]</scope>
    <source>
        <strain evidence="4">Lactobacillus mudanjiangensis AMBF249</strain>
    </source>
</reference>
<dbReference type="OrthoDB" id="2358583at2"/>
<organism evidence="4 5">
    <name type="scientific">Lactiplantibacillus mudanjiangensis</name>
    <dbReference type="NCBI Taxonomy" id="1296538"/>
    <lineage>
        <taxon>Bacteria</taxon>
        <taxon>Bacillati</taxon>
        <taxon>Bacillota</taxon>
        <taxon>Bacilli</taxon>
        <taxon>Lactobacillales</taxon>
        <taxon>Lactobacillaceae</taxon>
        <taxon>Lactiplantibacillus</taxon>
    </lineage>
</organism>
<dbReference type="PROSITE" id="PS51094">
    <property type="entry name" value="PTS_EIIA_TYPE_2"/>
    <property type="match status" value="1"/>
</dbReference>
<dbReference type="Pfam" id="PF00359">
    <property type="entry name" value="PTS_EIIA_2"/>
    <property type="match status" value="1"/>
</dbReference>
<dbReference type="InterPro" id="IPR036388">
    <property type="entry name" value="WH-like_DNA-bd_sf"/>
</dbReference>
<dbReference type="Gene3D" id="3.40.930.10">
    <property type="entry name" value="Mannitol-specific EII, Chain A"/>
    <property type="match status" value="1"/>
</dbReference>
<dbReference type="PANTHER" id="PTHR30185:SF18">
    <property type="entry name" value="TRANSCRIPTIONAL REGULATOR MTLR"/>
    <property type="match status" value="1"/>
</dbReference>
<keyword evidence="5" id="KW-1185">Reference proteome</keyword>
<dbReference type="SUPFAM" id="SSF55804">
    <property type="entry name" value="Phoshotransferase/anion transport protein"/>
    <property type="match status" value="1"/>
</dbReference>
<dbReference type="Proteomes" id="UP000289996">
    <property type="component" value="Unassembled WGS sequence"/>
</dbReference>
<proteinExistence type="predicted"/>
<dbReference type="InterPro" id="IPR002178">
    <property type="entry name" value="PTS_EIIA_type-2_dom"/>
</dbReference>
<sequence length="584" mass="66418">MLNSRELRIILLLQEHDLSGEELATLLATSRRTIIRDIARINALLADEKIGSIESIKKYHLLILNTANFNQLLTKFNNESNLVLFYLLIHPNITLAELMEKTFLSRQNILNCVEKINRQFQRVLKISLRPRIGTTVKVQHISKIDVLAALILDNRPLITNQLKQLDWQLDPLLPAKLVRDALPERLFDYLTEAQFNAQILACLLVAPQSIATTTNALATQLMSTGLDSSVVTTLALFFDAKITLLNDLTMRQVHATIEATKIHYTLDSLNHDFTEEIFNHLCRSSMFPTFVPASLSEQIRYLKIQNPFAFDFAFDLAQKLQQDFDAIQIDADYIALYVLHAVETPAARNVRTLMYATRQSVANINKMIITEQVPNMTIEMVFSKEQLTTRLDYTDYDLIIGNGLHPNDLHLPVHFDSTFNGVINQDELDRLKNLSSESYIQENLVNFFPASHFIHLDGHYHHANQVLQAGLDSFESQGLLTHEAVTALIAREAAGNQLILNHVSIPHASARLVDAYEVFAIAFDDELKIDDRQIYLMLIVLANQNRPDSGQVFGYIYTKLKNLKPVQLKQLNTHQSLLTELTEN</sequence>
<dbReference type="NCBIfam" id="NF007366">
    <property type="entry name" value="PRK09863.1"/>
    <property type="match status" value="1"/>
</dbReference>
<protein>
    <submittedName>
        <fullName evidence="4">Putative frv operon regulatory protein [Lactobacillus plantarum JDM1]</fullName>
    </submittedName>
</protein>
<accession>A0A660DUJ8</accession>
<dbReference type="Gene3D" id="1.10.10.10">
    <property type="entry name" value="Winged helix-like DNA-binding domain superfamily/Winged helix DNA-binding domain"/>
    <property type="match status" value="1"/>
</dbReference>
<evidence type="ECO:0000259" key="3">
    <source>
        <dbReference type="PROSITE" id="PS51094"/>
    </source>
</evidence>
<dbReference type="InterPro" id="IPR050661">
    <property type="entry name" value="BglG_antiterminators"/>
</dbReference>
<dbReference type="PANTHER" id="PTHR30185">
    <property type="entry name" value="CRYPTIC BETA-GLUCOSIDE BGL OPERON ANTITERMINATOR"/>
    <property type="match status" value="1"/>
</dbReference>
<name>A0A660DUJ8_9LACO</name>
<dbReference type="AlphaFoldDB" id="A0A660DUJ8"/>
<evidence type="ECO:0000313" key="4">
    <source>
        <dbReference type="EMBL" id="VDG26876.1"/>
    </source>
</evidence>
<dbReference type="InterPro" id="IPR013196">
    <property type="entry name" value="HTH_11"/>
</dbReference>
<dbReference type="EMBL" id="UYIG01000001">
    <property type="protein sequence ID" value="VDG26876.1"/>
    <property type="molecule type" value="Genomic_DNA"/>
</dbReference>
<dbReference type="Pfam" id="PF08279">
    <property type="entry name" value="HTH_11"/>
    <property type="match status" value="1"/>
</dbReference>
<keyword evidence="1" id="KW-0805">Transcription regulation</keyword>
<dbReference type="InterPro" id="IPR016152">
    <property type="entry name" value="PTrfase/Anion_transptr"/>
</dbReference>
<dbReference type="RefSeq" id="WP_130847809.1">
    <property type="nucleotide sequence ID" value="NZ_UYIE01000152.1"/>
</dbReference>
<keyword evidence="2" id="KW-0804">Transcription</keyword>
<feature type="domain" description="PTS EIIA type-2" evidence="3">
    <location>
        <begin position="447"/>
        <end position="584"/>
    </location>
</feature>
<evidence type="ECO:0000256" key="2">
    <source>
        <dbReference type="ARBA" id="ARBA00023163"/>
    </source>
</evidence>
<evidence type="ECO:0000313" key="5">
    <source>
        <dbReference type="Proteomes" id="UP000289996"/>
    </source>
</evidence>